<gene>
    <name evidence="2" type="ORF">PsB1_0976</name>
</gene>
<evidence type="ECO:0000313" key="3">
    <source>
        <dbReference type="Proteomes" id="UP001161064"/>
    </source>
</evidence>
<keyword evidence="2" id="KW-0808">Transferase</keyword>
<dbReference type="PIRSF" id="PIRSF000390">
    <property type="entry name" value="PLP_StrS"/>
    <property type="match status" value="1"/>
</dbReference>
<organism evidence="2 3">
    <name type="scientific">Candidatus Phycosocius spiralis</name>
    <dbReference type="NCBI Taxonomy" id="2815099"/>
    <lineage>
        <taxon>Bacteria</taxon>
        <taxon>Pseudomonadati</taxon>
        <taxon>Pseudomonadota</taxon>
        <taxon>Alphaproteobacteria</taxon>
        <taxon>Caulobacterales</taxon>
        <taxon>Caulobacterales incertae sedis</taxon>
        <taxon>Candidatus Phycosocius</taxon>
    </lineage>
</organism>
<dbReference type="GO" id="GO:0008483">
    <property type="term" value="F:transaminase activity"/>
    <property type="evidence" value="ECO:0007669"/>
    <property type="project" value="UniProtKB-KW"/>
</dbReference>
<accession>A0ABQ4PV10</accession>
<dbReference type="SUPFAM" id="SSF53383">
    <property type="entry name" value="PLP-dependent transferases"/>
    <property type="match status" value="1"/>
</dbReference>
<dbReference type="Pfam" id="PF01041">
    <property type="entry name" value="DegT_DnrJ_EryC1"/>
    <property type="match status" value="1"/>
</dbReference>
<dbReference type="InterPro" id="IPR015422">
    <property type="entry name" value="PyrdxlP-dep_Trfase_small"/>
</dbReference>
<dbReference type="InterPro" id="IPR015421">
    <property type="entry name" value="PyrdxlP-dep_Trfase_major"/>
</dbReference>
<comment type="similarity">
    <text evidence="1">Belongs to the DegT/DnrJ/EryC1 family.</text>
</comment>
<sequence length="399" mass="43351">MYETMTKSHRPPIGFIDLLAQRRRLGTRIDDAVMGVINSGAYIMGPQVQTFEAALAAFGQSKYALSCANGTDALVLPLMAWHIRTGDAIFCPSFTFASTAEVVPWLGATPVFVDVDPVTYNLDPVHLEATIEAVLAQGTLRPRVIIAVDLFGQPANYPAISALAQKYGLKLIADSAQGFGCTLHAQHPIHWADVTTTSFFPAKPLGCYGDGGGVLTHDYGLWEIMDSLRVHGKATKSDLAGKTINHDPKYLNMRIGMNSRLDTVQAAILLEKLAVFAEEIDARNRIAKRYNQLLGDCVVVPNVIEGGVSTWAQYTIEIPNRDGLAAYAKSCGVPTTAYYPIPIHKQGVYSRFPVGPGGLPVTEAKSDLVISLPMYPDLDEATQDYIIETVRNFAGRNHA</sequence>
<dbReference type="Gene3D" id="3.90.1150.10">
    <property type="entry name" value="Aspartate Aminotransferase, domain 1"/>
    <property type="match status" value="1"/>
</dbReference>
<keyword evidence="2" id="KW-0032">Aminotransferase</keyword>
<dbReference type="InterPro" id="IPR000653">
    <property type="entry name" value="DegT/StrS_aminotransferase"/>
</dbReference>
<dbReference type="PANTHER" id="PTHR30244:SF42">
    <property type="entry name" value="UDP-2-ACETAMIDO-2-DEOXY-3-OXO-D-GLUCURONATE AMINOTRANSFERASE"/>
    <property type="match status" value="1"/>
</dbReference>
<dbReference type="Gene3D" id="3.40.640.10">
    <property type="entry name" value="Type I PLP-dependent aspartate aminotransferase-like (Major domain)"/>
    <property type="match status" value="1"/>
</dbReference>
<proteinExistence type="inferred from homology"/>
<dbReference type="InterPro" id="IPR015424">
    <property type="entry name" value="PyrdxlP-dep_Trfase"/>
</dbReference>
<dbReference type="PANTHER" id="PTHR30244">
    <property type="entry name" value="TRANSAMINASE"/>
    <property type="match status" value="1"/>
</dbReference>
<keyword evidence="3" id="KW-1185">Reference proteome</keyword>
<evidence type="ECO:0000256" key="1">
    <source>
        <dbReference type="RuleBase" id="RU004508"/>
    </source>
</evidence>
<name>A0ABQ4PV10_9PROT</name>
<reference evidence="2" key="1">
    <citation type="submission" date="2021-05" db="EMBL/GenBank/DDBJ databases">
        <authorList>
            <person name="Tanabe Y."/>
        </authorList>
    </citation>
    <scope>NUCLEOTIDE SEQUENCE</scope>
    <source>
        <strain evidence="2">BOTRYCO-1</strain>
    </source>
</reference>
<evidence type="ECO:0000313" key="2">
    <source>
        <dbReference type="EMBL" id="GIU66822.1"/>
    </source>
</evidence>
<reference evidence="2" key="2">
    <citation type="journal article" date="2023" name="ISME Commun">
        <title>Characterization of a bloom-associated alphaproteobacterial lineage, 'Candidatus Phycosocius': insights into freshwater algal-bacterial interactions.</title>
        <authorList>
            <person name="Tanabe Y."/>
            <person name="Yamaguchi H."/>
            <person name="Yoshida M."/>
            <person name="Kai A."/>
            <person name="Okazaki Y."/>
        </authorList>
    </citation>
    <scope>NUCLEOTIDE SEQUENCE</scope>
    <source>
        <strain evidence="2">BOTRYCO-1</strain>
    </source>
</reference>
<protein>
    <submittedName>
        <fullName evidence="2">Aminotransferase DegT</fullName>
    </submittedName>
</protein>
<keyword evidence="1" id="KW-0663">Pyridoxal phosphate</keyword>
<dbReference type="CDD" id="cd00616">
    <property type="entry name" value="AHBA_syn"/>
    <property type="match status" value="1"/>
</dbReference>
<dbReference type="EMBL" id="BPFZ01000004">
    <property type="protein sequence ID" value="GIU66822.1"/>
    <property type="molecule type" value="Genomic_DNA"/>
</dbReference>
<dbReference type="Proteomes" id="UP001161064">
    <property type="component" value="Unassembled WGS sequence"/>
</dbReference>
<comment type="caution">
    <text evidence="2">The sequence shown here is derived from an EMBL/GenBank/DDBJ whole genome shotgun (WGS) entry which is preliminary data.</text>
</comment>